<protein>
    <submittedName>
        <fullName evidence="1">Uncharacterized protein</fullName>
    </submittedName>
</protein>
<reference evidence="1" key="1">
    <citation type="journal article" date="2017" name="Viruses">
        <title>Characterization of Bacillus subtilis Viruses vB_BsuM-Goe2 and vB_BsuM-Goe3.</title>
        <authorList>
            <person name="Willms I.M."/>
            <person name="Hoppert M."/>
            <person name="Hertel R."/>
        </authorList>
    </citation>
    <scope>NUCLEOTIDE SEQUENCE [LARGE SCALE GENOMIC DNA]</scope>
</reference>
<organism evidence="1 2">
    <name type="scientific">Bacillus phage vB_BsuM-Goe3</name>
    <dbReference type="NCBI Taxonomy" id="1933063"/>
    <lineage>
        <taxon>Viruses</taxon>
        <taxon>Duplodnaviria</taxon>
        <taxon>Heunggongvirae</taxon>
        <taxon>Uroviricota</taxon>
        <taxon>Caudoviricetes</taxon>
        <taxon>Herelleviridae</taxon>
        <taxon>Bastillevirinae</taxon>
        <taxon>Grisebachstrassevirus</taxon>
        <taxon>Grisebachstrassevirus goe3</taxon>
    </lineage>
</organism>
<evidence type="ECO:0000313" key="2">
    <source>
        <dbReference type="Proteomes" id="UP000221795"/>
    </source>
</evidence>
<keyword evidence="2" id="KW-1185">Reference proteome</keyword>
<accession>A0A217ER71</accession>
<gene>
    <name evidence="1" type="ORF">Goe3_c12700</name>
</gene>
<organismHost>
    <name type="scientific">Bacillus subtilis</name>
    <dbReference type="NCBI Taxonomy" id="1423"/>
</organismHost>
<name>A0A217ER71_BPGO3</name>
<evidence type="ECO:0000313" key="1">
    <source>
        <dbReference type="EMBL" id="APZ82588.1"/>
    </source>
</evidence>
<dbReference type="Proteomes" id="UP000221795">
    <property type="component" value="Segment"/>
</dbReference>
<proteinExistence type="predicted"/>
<dbReference type="EMBL" id="KY368640">
    <property type="protein sequence ID" value="APZ82588.1"/>
    <property type="molecule type" value="Genomic_DNA"/>
</dbReference>
<sequence>MLDVLIDSLDFYVLRLRDENGEFIEYDLRKELSVNEDNFLEEMIEQPSKYIYWSSVLERLRMFQESVELKLEVTIAKLDEQARESITAKGQKPTKDMVESFIKRQPEYQKAKENEIYYNHVVGRIQRIVKSFEQRKDMLQSYGKQVLDNKQYGWGAGTKAVNPQIPEY</sequence>